<sequence length="280" mass="30271">MHPGNERTRTNRDGTEETNRVRRRAYLGLAATAAASALAGCTGEEATVSAARRPPRVPEGRIDDGGWEQMDDVTEDPAFEQSVGPVTLTASTRTLLYEDTTLRTEIADETLGRADAQLATFFATRATFDPDITSLPAGAGRQQLLDRVESQSRRAFTSRMEQAGLTGVERVDEETMETASGAEARLTNFEAAYAFDGFSVGFGDRKITIDGGEIPVAGHLAAWIGDDSVLVTGGAYPAENFAREVTKTPSEAISLTVDVDLGLDPETYREELFGLMKRVR</sequence>
<keyword evidence="3" id="KW-1185">Reference proteome</keyword>
<reference evidence="3" key="1">
    <citation type="submission" date="2016-10" db="EMBL/GenBank/DDBJ databases">
        <authorList>
            <person name="Varghese N."/>
            <person name="Submissions S."/>
        </authorList>
    </citation>
    <scope>NUCLEOTIDE SEQUENCE [LARGE SCALE GENOMIC DNA]</scope>
    <source>
        <strain evidence="3">CGMCC 1.7739</strain>
    </source>
</reference>
<feature type="region of interest" description="Disordered" evidence="1">
    <location>
        <begin position="1"/>
        <end position="21"/>
    </location>
</feature>
<name>A0A1I2TB39_9EURY</name>
<evidence type="ECO:0000313" key="2">
    <source>
        <dbReference type="EMBL" id="SFG62203.1"/>
    </source>
</evidence>
<evidence type="ECO:0000256" key="1">
    <source>
        <dbReference type="SAM" id="MobiDB-lite"/>
    </source>
</evidence>
<proteinExistence type="predicted"/>
<evidence type="ECO:0000313" key="3">
    <source>
        <dbReference type="Proteomes" id="UP000198876"/>
    </source>
</evidence>
<dbReference type="InterPro" id="IPR045396">
    <property type="entry name" value="DUF6517"/>
</dbReference>
<feature type="compositionally biased region" description="Basic and acidic residues" evidence="1">
    <location>
        <begin position="1"/>
        <end position="20"/>
    </location>
</feature>
<gene>
    <name evidence="2" type="ORF">SAMN04488063_2613</name>
</gene>
<dbReference type="Pfam" id="PF20127">
    <property type="entry name" value="DUF6517"/>
    <property type="match status" value="1"/>
</dbReference>
<dbReference type="AlphaFoldDB" id="A0A1I2TB39"/>
<accession>A0A1I2TB39</accession>
<organism evidence="2 3">
    <name type="scientific">Halopelagius inordinatus</name>
    <dbReference type="NCBI Taxonomy" id="553467"/>
    <lineage>
        <taxon>Archaea</taxon>
        <taxon>Methanobacteriati</taxon>
        <taxon>Methanobacteriota</taxon>
        <taxon>Stenosarchaea group</taxon>
        <taxon>Halobacteria</taxon>
        <taxon>Halobacteriales</taxon>
        <taxon>Haloferacaceae</taxon>
    </lineage>
</organism>
<dbReference type="STRING" id="553467.SAMN04488063_2613"/>
<dbReference type="EMBL" id="FOOQ01000002">
    <property type="protein sequence ID" value="SFG62203.1"/>
    <property type="molecule type" value="Genomic_DNA"/>
</dbReference>
<dbReference type="Proteomes" id="UP000198876">
    <property type="component" value="Unassembled WGS sequence"/>
</dbReference>
<dbReference type="OrthoDB" id="271308at2157"/>
<protein>
    <submittedName>
        <fullName evidence="2">Uncharacterized protein</fullName>
    </submittedName>
</protein>